<feature type="coiled-coil region" evidence="5">
    <location>
        <begin position="182"/>
        <end position="212"/>
    </location>
</feature>
<evidence type="ECO:0000313" key="9">
    <source>
        <dbReference type="Proteomes" id="UP001055712"/>
    </source>
</evidence>
<comment type="subcellular location">
    <subcellularLocation>
        <location evidence="4">Nucleus</location>
    </subcellularLocation>
</comment>
<comment type="caution">
    <text evidence="8">The sequence shown here is derived from an EMBL/GenBank/DDBJ whole genome shotgun (WGS) entry which is preliminary data.</text>
</comment>
<keyword evidence="6" id="KW-0812">Transmembrane</keyword>
<dbReference type="CDD" id="cd16910">
    <property type="entry name" value="YEATS_TFIID14_like"/>
    <property type="match status" value="1"/>
</dbReference>
<keyword evidence="1" id="KW-0805">Transcription regulation</keyword>
<proteinExistence type="predicted"/>
<keyword evidence="2" id="KW-0804">Transcription</keyword>
<keyword evidence="5" id="KW-0175">Coiled coil</keyword>
<evidence type="ECO:0000256" key="3">
    <source>
        <dbReference type="ARBA" id="ARBA00023242"/>
    </source>
</evidence>
<keyword evidence="6" id="KW-0472">Membrane</keyword>
<dbReference type="GO" id="GO:0005634">
    <property type="term" value="C:nucleus"/>
    <property type="evidence" value="ECO:0007669"/>
    <property type="project" value="UniProtKB-SubCell"/>
</dbReference>
<evidence type="ECO:0000256" key="2">
    <source>
        <dbReference type="ARBA" id="ARBA00023163"/>
    </source>
</evidence>
<reference evidence="8" key="2">
    <citation type="submission" date="2020-11" db="EMBL/GenBank/DDBJ databases">
        <authorList>
            <person name="Cecchin M."/>
            <person name="Marcolungo L."/>
            <person name="Rossato M."/>
            <person name="Girolomoni L."/>
            <person name="Cosentino E."/>
            <person name="Cuine S."/>
            <person name="Li-Beisson Y."/>
            <person name="Delledonne M."/>
            <person name="Ballottari M."/>
        </authorList>
    </citation>
    <scope>NUCLEOTIDE SEQUENCE</scope>
    <source>
        <strain evidence="8">211/11P</strain>
        <tissue evidence="8">Whole cell</tissue>
    </source>
</reference>
<dbReference type="Proteomes" id="UP001055712">
    <property type="component" value="Unassembled WGS sequence"/>
</dbReference>
<dbReference type="InterPro" id="IPR038704">
    <property type="entry name" value="YEAST_sf"/>
</dbReference>
<evidence type="ECO:0000256" key="6">
    <source>
        <dbReference type="SAM" id="Phobius"/>
    </source>
</evidence>
<dbReference type="PROSITE" id="PS51037">
    <property type="entry name" value="YEATS"/>
    <property type="match status" value="1"/>
</dbReference>
<dbReference type="AlphaFoldDB" id="A0A9D4TSC5"/>
<keyword evidence="6" id="KW-1133">Transmembrane helix</keyword>
<dbReference type="OrthoDB" id="16041at2759"/>
<dbReference type="EMBL" id="SIDB01000005">
    <property type="protein sequence ID" value="KAI3432437.1"/>
    <property type="molecule type" value="Genomic_DNA"/>
</dbReference>
<evidence type="ECO:0000313" key="8">
    <source>
        <dbReference type="EMBL" id="KAI3432437.1"/>
    </source>
</evidence>
<dbReference type="InterPro" id="IPR055129">
    <property type="entry name" value="YEATS_dom"/>
</dbReference>
<gene>
    <name evidence="8" type="ORF">D9Q98_003990</name>
</gene>
<reference evidence="8" key="1">
    <citation type="journal article" date="2019" name="Plant J.">
        <title>Chlorella vulgaris genome assembly and annotation reveals the molecular basis for metabolic acclimation to high light conditions.</title>
        <authorList>
            <person name="Cecchin M."/>
            <person name="Marcolungo L."/>
            <person name="Rossato M."/>
            <person name="Girolomoni L."/>
            <person name="Cosentino E."/>
            <person name="Cuine S."/>
            <person name="Li-Beisson Y."/>
            <person name="Delledonne M."/>
            <person name="Ballottari M."/>
        </authorList>
    </citation>
    <scope>NUCLEOTIDE SEQUENCE</scope>
    <source>
        <strain evidence="8">211/11P</strain>
    </source>
</reference>
<feature type="transmembrane region" description="Helical" evidence="6">
    <location>
        <begin position="20"/>
        <end position="37"/>
    </location>
</feature>
<dbReference type="PANTHER" id="PTHR47573:SF1">
    <property type="entry name" value="PROTEIN AF-9 HOMOLOG"/>
    <property type="match status" value="1"/>
</dbReference>
<evidence type="ECO:0000256" key="4">
    <source>
        <dbReference type="PROSITE-ProRule" id="PRU00376"/>
    </source>
</evidence>
<dbReference type="Pfam" id="PF03366">
    <property type="entry name" value="YEATS"/>
    <property type="match status" value="1"/>
</dbReference>
<sequence length="219" mass="24925">MADSADKYVTGKDGERRMKGVTLTVPVLTGTCAFFLGKKASEYQSHKWTVYMRSPTGEDLSHVLKKVTFVLHESFQNPRRDVEMPPYELTETGWGEFDIVVVLHFRDDVKEGPLELYHRLKLYDDAGVSNPKKPVVLEMYDEVVLWQPTETFYNRFTAHKPAPAPPSQLAQYYTTFQPDAEYQRIQRARQRLAQIRANVENTAAQLEAAHEAGAGWAGS</sequence>
<feature type="domain" description="YEATS" evidence="7">
    <location>
        <begin position="17"/>
        <end position="159"/>
    </location>
</feature>
<evidence type="ECO:0000256" key="5">
    <source>
        <dbReference type="SAM" id="Coils"/>
    </source>
</evidence>
<evidence type="ECO:0000256" key="1">
    <source>
        <dbReference type="ARBA" id="ARBA00023015"/>
    </source>
</evidence>
<keyword evidence="3 4" id="KW-0539">Nucleus</keyword>
<keyword evidence="9" id="KW-1185">Reference proteome</keyword>
<evidence type="ECO:0000259" key="7">
    <source>
        <dbReference type="PROSITE" id="PS51037"/>
    </source>
</evidence>
<dbReference type="GO" id="GO:0006355">
    <property type="term" value="P:regulation of DNA-templated transcription"/>
    <property type="evidence" value="ECO:0007669"/>
    <property type="project" value="InterPro"/>
</dbReference>
<dbReference type="InterPro" id="IPR005033">
    <property type="entry name" value="YEATS"/>
</dbReference>
<protein>
    <recommendedName>
        <fullName evidence="7">YEATS domain-containing protein</fullName>
    </recommendedName>
</protein>
<organism evidence="8 9">
    <name type="scientific">Chlorella vulgaris</name>
    <name type="common">Green alga</name>
    <dbReference type="NCBI Taxonomy" id="3077"/>
    <lineage>
        <taxon>Eukaryota</taxon>
        <taxon>Viridiplantae</taxon>
        <taxon>Chlorophyta</taxon>
        <taxon>core chlorophytes</taxon>
        <taxon>Trebouxiophyceae</taxon>
        <taxon>Chlorellales</taxon>
        <taxon>Chlorellaceae</taxon>
        <taxon>Chlorella clade</taxon>
        <taxon>Chlorella</taxon>
    </lineage>
</organism>
<dbReference type="PANTHER" id="PTHR47573">
    <property type="entry name" value="PROTEIN AF-9 HOMOLOG"/>
    <property type="match status" value="1"/>
</dbReference>
<dbReference type="Gene3D" id="2.60.40.1970">
    <property type="entry name" value="YEATS domain"/>
    <property type="match status" value="1"/>
</dbReference>
<name>A0A9D4TSC5_CHLVU</name>
<accession>A0A9D4TSC5</accession>